<dbReference type="EMBL" id="QMQX01000083">
    <property type="protein sequence ID" value="RLE51826.1"/>
    <property type="molecule type" value="Genomic_DNA"/>
</dbReference>
<accession>A0A497EXC3</accession>
<reference evidence="4 5" key="1">
    <citation type="submission" date="2018-06" db="EMBL/GenBank/DDBJ databases">
        <title>Extensive metabolic versatility and redundancy in microbially diverse, dynamic hydrothermal sediments.</title>
        <authorList>
            <person name="Dombrowski N."/>
            <person name="Teske A."/>
            <person name="Baker B.J."/>
        </authorList>
    </citation>
    <scope>NUCLEOTIDE SEQUENCE [LARGE SCALE GENOMIC DNA]</scope>
    <source>
        <strain evidence="3">B34_G17</strain>
        <strain evidence="2">B66_G16</strain>
    </source>
</reference>
<organism evidence="3 4">
    <name type="scientific">Thermoproteota archaeon</name>
    <dbReference type="NCBI Taxonomy" id="2056631"/>
    <lineage>
        <taxon>Archaea</taxon>
        <taxon>Thermoproteota</taxon>
    </lineage>
</organism>
<comment type="caution">
    <text evidence="3">The sequence shown here is derived from an EMBL/GenBank/DDBJ whole genome shotgun (WGS) entry which is preliminary data.</text>
</comment>
<dbReference type="EMBL" id="QMQV01000011">
    <property type="protein sequence ID" value="RLE50199.1"/>
    <property type="molecule type" value="Genomic_DNA"/>
</dbReference>
<protein>
    <submittedName>
        <fullName evidence="3">Uncharacterized protein</fullName>
    </submittedName>
</protein>
<dbReference type="AlphaFoldDB" id="A0A497EXC3"/>
<feature type="transmembrane region" description="Helical" evidence="1">
    <location>
        <begin position="42"/>
        <end position="64"/>
    </location>
</feature>
<gene>
    <name evidence="2" type="ORF">DRJ31_02290</name>
    <name evidence="3" type="ORF">DRJ33_05100</name>
</gene>
<keyword evidence="1" id="KW-0812">Transmembrane</keyword>
<dbReference type="Proteomes" id="UP000278475">
    <property type="component" value="Unassembled WGS sequence"/>
</dbReference>
<dbReference type="Proteomes" id="UP000272051">
    <property type="component" value="Unassembled WGS sequence"/>
</dbReference>
<evidence type="ECO:0000256" key="1">
    <source>
        <dbReference type="SAM" id="Phobius"/>
    </source>
</evidence>
<evidence type="ECO:0000313" key="5">
    <source>
        <dbReference type="Proteomes" id="UP000278475"/>
    </source>
</evidence>
<sequence>MPEEVVSKRFLIALLVATPVSSAVLAGSVGFFLNSAGAPLMTLLLAVLVSAFTPVFVSVFIVYFKVRKVKMARSRFKG</sequence>
<keyword evidence="1" id="KW-0472">Membrane</keyword>
<name>A0A497EXC3_9CREN</name>
<keyword evidence="1" id="KW-1133">Transmembrane helix</keyword>
<evidence type="ECO:0000313" key="2">
    <source>
        <dbReference type="EMBL" id="RLE50199.1"/>
    </source>
</evidence>
<evidence type="ECO:0000313" key="4">
    <source>
        <dbReference type="Proteomes" id="UP000272051"/>
    </source>
</evidence>
<proteinExistence type="predicted"/>
<evidence type="ECO:0000313" key="3">
    <source>
        <dbReference type="EMBL" id="RLE51826.1"/>
    </source>
</evidence>